<evidence type="ECO:0000256" key="1">
    <source>
        <dbReference type="ARBA" id="ARBA00000830"/>
    </source>
</evidence>
<evidence type="ECO:0000256" key="4">
    <source>
        <dbReference type="ARBA" id="ARBA00013078"/>
    </source>
</evidence>
<dbReference type="Pfam" id="PF00702">
    <property type="entry name" value="Hydrolase"/>
    <property type="match status" value="1"/>
</dbReference>
<comment type="pathway">
    <text evidence="2">Organic acid metabolism; glycolate biosynthesis; glycolate from 2-phosphoglycolate: step 1/1.</text>
</comment>
<dbReference type="EMBL" id="JAJTWT010000002">
    <property type="protein sequence ID" value="MCE4536997.1"/>
    <property type="molecule type" value="Genomic_DNA"/>
</dbReference>
<dbReference type="InterPro" id="IPR036412">
    <property type="entry name" value="HAD-like_sf"/>
</dbReference>
<dbReference type="EC" id="3.1.3.18" evidence="4"/>
<gene>
    <name evidence="5" type="ORF">LXT12_07010</name>
</gene>
<evidence type="ECO:0000256" key="3">
    <source>
        <dbReference type="ARBA" id="ARBA00006171"/>
    </source>
</evidence>
<dbReference type="InterPro" id="IPR006439">
    <property type="entry name" value="HAD-SF_hydro_IA"/>
</dbReference>
<dbReference type="InterPro" id="IPR023198">
    <property type="entry name" value="PGP-like_dom2"/>
</dbReference>
<sequence length="226" mass="23050">MSERLRAIAFDLDGTLVDSAAGVALALNDALARAGLPGFDVAAVRGWIGDGPDALVHRALRASALDGVSPATLAWRLRRDFDAATLRAAAAQGSPYPGVAALLRALSQAHPLVVVTNKPTPLARAVLDAAGLLGHLSAVHGADTPAERKPSPRLIEQAAQGLDLPPAALLMVGDGPADLQAACAAGCRAAWAGWGYGPAPGPAADAWRLDAPQDLLARLQQPAPMT</sequence>
<dbReference type="Proteomes" id="UP001201463">
    <property type="component" value="Unassembled WGS sequence"/>
</dbReference>
<dbReference type="PANTHER" id="PTHR43434:SF1">
    <property type="entry name" value="PHOSPHOGLYCOLATE PHOSPHATASE"/>
    <property type="match status" value="1"/>
</dbReference>
<reference evidence="5 6" key="1">
    <citation type="submission" date="2021-12" db="EMBL/GenBank/DDBJ databases">
        <title>Genome seq of p7.</title>
        <authorList>
            <person name="Seo T."/>
        </authorList>
    </citation>
    <scope>NUCLEOTIDE SEQUENCE [LARGE SCALE GENOMIC DNA]</scope>
    <source>
        <strain evidence="5 6">P7</strain>
    </source>
</reference>
<evidence type="ECO:0000313" key="5">
    <source>
        <dbReference type="EMBL" id="MCE4536997.1"/>
    </source>
</evidence>
<organism evidence="5 6">
    <name type="scientific">Pelomonas caseinilytica</name>
    <dbReference type="NCBI Taxonomy" id="2906763"/>
    <lineage>
        <taxon>Bacteria</taxon>
        <taxon>Pseudomonadati</taxon>
        <taxon>Pseudomonadota</taxon>
        <taxon>Betaproteobacteria</taxon>
        <taxon>Burkholderiales</taxon>
        <taxon>Sphaerotilaceae</taxon>
        <taxon>Roseateles</taxon>
    </lineage>
</organism>
<accession>A0ABS8XDD1</accession>
<comment type="caution">
    <text evidence="5">The sequence shown here is derived from an EMBL/GenBank/DDBJ whole genome shotgun (WGS) entry which is preliminary data.</text>
</comment>
<comment type="catalytic activity">
    <reaction evidence="1">
        <text>2-phosphoglycolate + H2O = glycolate + phosphate</text>
        <dbReference type="Rhea" id="RHEA:14369"/>
        <dbReference type="ChEBI" id="CHEBI:15377"/>
        <dbReference type="ChEBI" id="CHEBI:29805"/>
        <dbReference type="ChEBI" id="CHEBI:43474"/>
        <dbReference type="ChEBI" id="CHEBI:58033"/>
        <dbReference type="EC" id="3.1.3.18"/>
    </reaction>
</comment>
<dbReference type="SFLD" id="SFLDS00003">
    <property type="entry name" value="Haloacid_Dehalogenase"/>
    <property type="match status" value="1"/>
</dbReference>
<dbReference type="InterPro" id="IPR023214">
    <property type="entry name" value="HAD_sf"/>
</dbReference>
<dbReference type="Gene3D" id="3.40.50.1000">
    <property type="entry name" value="HAD superfamily/HAD-like"/>
    <property type="match status" value="1"/>
</dbReference>
<keyword evidence="6" id="KW-1185">Reference proteome</keyword>
<dbReference type="PANTHER" id="PTHR43434">
    <property type="entry name" value="PHOSPHOGLYCOLATE PHOSPHATASE"/>
    <property type="match status" value="1"/>
</dbReference>
<dbReference type="NCBIfam" id="TIGR01549">
    <property type="entry name" value="HAD-SF-IA-v1"/>
    <property type="match status" value="1"/>
</dbReference>
<dbReference type="SFLD" id="SFLDG01129">
    <property type="entry name" value="C1.5:_HAD__Beta-PGM__Phosphata"/>
    <property type="match status" value="1"/>
</dbReference>
<dbReference type="InterPro" id="IPR050155">
    <property type="entry name" value="HAD-like_hydrolase_sf"/>
</dbReference>
<dbReference type="NCBIfam" id="TIGR01509">
    <property type="entry name" value="HAD-SF-IA-v3"/>
    <property type="match status" value="1"/>
</dbReference>
<protein>
    <recommendedName>
        <fullName evidence="4">phosphoglycolate phosphatase</fullName>
        <ecNumber evidence="4">3.1.3.18</ecNumber>
    </recommendedName>
</protein>
<evidence type="ECO:0000256" key="2">
    <source>
        <dbReference type="ARBA" id="ARBA00004818"/>
    </source>
</evidence>
<evidence type="ECO:0000313" key="6">
    <source>
        <dbReference type="Proteomes" id="UP001201463"/>
    </source>
</evidence>
<keyword evidence="5" id="KW-0378">Hydrolase</keyword>
<dbReference type="Gene3D" id="1.10.150.240">
    <property type="entry name" value="Putative phosphatase, domain 2"/>
    <property type="match status" value="1"/>
</dbReference>
<comment type="similarity">
    <text evidence="3">Belongs to the HAD-like hydrolase superfamily. CbbY/CbbZ/Gph/YieH family.</text>
</comment>
<dbReference type="SUPFAM" id="SSF56784">
    <property type="entry name" value="HAD-like"/>
    <property type="match status" value="1"/>
</dbReference>
<dbReference type="RefSeq" id="WP_233390708.1">
    <property type="nucleotide sequence ID" value="NZ_JAJTWT010000002.1"/>
</dbReference>
<proteinExistence type="inferred from homology"/>
<dbReference type="GO" id="GO:0016787">
    <property type="term" value="F:hydrolase activity"/>
    <property type="evidence" value="ECO:0007669"/>
    <property type="project" value="UniProtKB-KW"/>
</dbReference>
<name>A0ABS8XDD1_9BURK</name>